<protein>
    <submittedName>
        <fullName evidence="2">LRRCT domain-containing protein</fullName>
    </submittedName>
</protein>
<sequence>MKYLAILWIASLIFEINGKDIPGCLSTNDFVLISEGNPKTITNNFCFCNPNDSQHINIVCLFGSNSEHLQKSMVAVVNANETVETISIRNVNASEFVFPSNYFSQSAPNLIEFEMSNCRGNVGNLDNAFDGLSKLESIFIENCNIEKIPPSISNITGLKALSLSENKISKITAKEFGENSKTLEYLNVAGNFISEMEIGVLSNLVKLETLKIGQHNHASNSLMTEISNIKNLKALDLSAIDGLTNIAPTFFDNLKNIEELSFAGCSFKTINETTFQHLTSLKILDLRVNLIENISVDAFASLRNLTHLSLAGNYLKAINSALLENLNSLKVLDLSYNELTSISPFNFNGTKNSLKELNLAENRALKDIDDKSFDNLIMLQKLNISATGISSINKELLKTLPSLQEFDGSDCLITSIHEEAFAEQEFSLTKLNLNGNKLTKFSGGLVEKLEALTDLDLSENSWLCSEDIKSLKQAIDIKYKNAAKFKKDFFLKQSNNTVCNRPWKFNNISIMEIDEKELSKYVESQDITTIAPSTTTTTENPADTTKGFNLEDVTFMAGSSSDELTRNITTLEADENRPLYDINAVKKDNSEKESFSSWLGIGIVIFAVITIIILIVFVVKKVKNDIKTKKIHPSVEFNKDGRISMSNKSLNIASLQKEDSKIDMRDDL</sequence>
<organism evidence="1 2">
    <name type="scientific">Rhabditophanes sp. KR3021</name>
    <dbReference type="NCBI Taxonomy" id="114890"/>
    <lineage>
        <taxon>Eukaryota</taxon>
        <taxon>Metazoa</taxon>
        <taxon>Ecdysozoa</taxon>
        <taxon>Nematoda</taxon>
        <taxon>Chromadorea</taxon>
        <taxon>Rhabditida</taxon>
        <taxon>Tylenchina</taxon>
        <taxon>Panagrolaimomorpha</taxon>
        <taxon>Strongyloidoidea</taxon>
        <taxon>Alloionematidae</taxon>
        <taxon>Rhabditophanes</taxon>
    </lineage>
</organism>
<name>A0AC35TGT8_9BILA</name>
<accession>A0AC35TGT8</accession>
<dbReference type="Proteomes" id="UP000095286">
    <property type="component" value="Unplaced"/>
</dbReference>
<proteinExistence type="predicted"/>
<reference evidence="2" key="1">
    <citation type="submission" date="2016-11" db="UniProtKB">
        <authorList>
            <consortium name="WormBaseParasite"/>
        </authorList>
    </citation>
    <scope>IDENTIFICATION</scope>
    <source>
        <strain evidence="2">KR3021</strain>
    </source>
</reference>
<dbReference type="WBParaSite" id="RSKR_0000040900.1">
    <property type="protein sequence ID" value="RSKR_0000040900.1"/>
    <property type="gene ID" value="RSKR_0000040900"/>
</dbReference>
<evidence type="ECO:0000313" key="2">
    <source>
        <dbReference type="WBParaSite" id="RSKR_0000040900.1"/>
    </source>
</evidence>
<evidence type="ECO:0000313" key="1">
    <source>
        <dbReference type="Proteomes" id="UP000095286"/>
    </source>
</evidence>